<dbReference type="SUPFAM" id="SSF50129">
    <property type="entry name" value="GroES-like"/>
    <property type="match status" value="1"/>
</dbReference>
<feature type="domain" description="HTH tetR-type" evidence="4">
    <location>
        <begin position="9"/>
        <end position="69"/>
    </location>
</feature>
<dbReference type="Gene3D" id="3.90.180.10">
    <property type="entry name" value="Medium-chain alcohol dehydrogenases, catalytic domain"/>
    <property type="match status" value="1"/>
</dbReference>
<dbReference type="InterPro" id="IPR013154">
    <property type="entry name" value="ADH-like_N"/>
</dbReference>
<gene>
    <name evidence="5" type="ORF">HZZ10_07070</name>
</gene>
<dbReference type="InterPro" id="IPR036291">
    <property type="entry name" value="NAD(P)-bd_dom_sf"/>
</dbReference>
<proteinExistence type="predicted"/>
<evidence type="ECO:0000313" key="6">
    <source>
        <dbReference type="Proteomes" id="UP000561011"/>
    </source>
</evidence>
<organism evidence="5 6">
    <name type="scientific">Sanguibacter inulinus</name>
    <dbReference type="NCBI Taxonomy" id="60922"/>
    <lineage>
        <taxon>Bacteria</taxon>
        <taxon>Bacillati</taxon>
        <taxon>Actinomycetota</taxon>
        <taxon>Actinomycetes</taxon>
        <taxon>Micrococcales</taxon>
        <taxon>Sanguibacteraceae</taxon>
        <taxon>Sanguibacter</taxon>
    </lineage>
</organism>
<dbReference type="Pfam" id="PF08240">
    <property type="entry name" value="ADH_N"/>
    <property type="match status" value="1"/>
</dbReference>
<reference evidence="5 6" key="1">
    <citation type="submission" date="2020-07" db="EMBL/GenBank/DDBJ databases">
        <title>MOT database genomes.</title>
        <authorList>
            <person name="Joseph S."/>
            <person name="Aduse-Opoku J."/>
            <person name="Hashim A."/>
            <person name="Wade W."/>
            <person name="Curtis M."/>
        </authorList>
    </citation>
    <scope>NUCLEOTIDE SEQUENCE [LARGE SCALE GENOMIC DNA]</scope>
    <source>
        <strain evidence="5 6">DSM 100099</strain>
    </source>
</reference>
<dbReference type="InterPro" id="IPR020843">
    <property type="entry name" value="ER"/>
</dbReference>
<dbReference type="PROSITE" id="PS50977">
    <property type="entry name" value="HTH_TETR_2"/>
    <property type="match status" value="1"/>
</dbReference>
<dbReference type="SUPFAM" id="SSF51735">
    <property type="entry name" value="NAD(P)-binding Rossmann-fold domains"/>
    <property type="match status" value="1"/>
</dbReference>
<dbReference type="PANTHER" id="PTHR44154">
    <property type="entry name" value="QUINONE OXIDOREDUCTASE"/>
    <property type="match status" value="1"/>
</dbReference>
<keyword evidence="2 3" id="KW-0238">DNA-binding</keyword>
<evidence type="ECO:0000313" key="5">
    <source>
        <dbReference type="EMBL" id="NYS93289.1"/>
    </source>
</evidence>
<dbReference type="Gene3D" id="3.40.50.720">
    <property type="entry name" value="NAD(P)-binding Rossmann-like Domain"/>
    <property type="match status" value="1"/>
</dbReference>
<dbReference type="SMART" id="SM00829">
    <property type="entry name" value="PKS_ER"/>
    <property type="match status" value="1"/>
</dbReference>
<dbReference type="GO" id="GO:0016491">
    <property type="term" value="F:oxidoreductase activity"/>
    <property type="evidence" value="ECO:0007669"/>
    <property type="project" value="InterPro"/>
</dbReference>
<keyword evidence="6" id="KW-1185">Reference proteome</keyword>
<dbReference type="InterPro" id="IPR011032">
    <property type="entry name" value="GroES-like_sf"/>
</dbReference>
<dbReference type="Pfam" id="PF00107">
    <property type="entry name" value="ADH_zinc_N"/>
    <property type="match status" value="1"/>
</dbReference>
<evidence type="ECO:0000256" key="2">
    <source>
        <dbReference type="ARBA" id="ARBA00023125"/>
    </source>
</evidence>
<feature type="DNA-binding region" description="H-T-H motif" evidence="3">
    <location>
        <begin position="32"/>
        <end position="51"/>
    </location>
</feature>
<name>A0A853ERU9_9MICO</name>
<dbReference type="AlphaFoldDB" id="A0A853ERU9"/>
<dbReference type="Pfam" id="PF00440">
    <property type="entry name" value="TetR_N"/>
    <property type="match status" value="1"/>
</dbReference>
<evidence type="ECO:0000256" key="1">
    <source>
        <dbReference type="ARBA" id="ARBA00022857"/>
    </source>
</evidence>
<keyword evidence="1" id="KW-0521">NADP</keyword>
<dbReference type="InterPro" id="IPR009057">
    <property type="entry name" value="Homeodomain-like_sf"/>
</dbReference>
<accession>A0A853ERU9</accession>
<evidence type="ECO:0000256" key="3">
    <source>
        <dbReference type="PROSITE-ProRule" id="PRU00335"/>
    </source>
</evidence>
<dbReference type="PANTHER" id="PTHR44154:SF1">
    <property type="entry name" value="QUINONE OXIDOREDUCTASE"/>
    <property type="match status" value="1"/>
</dbReference>
<evidence type="ECO:0000259" key="4">
    <source>
        <dbReference type="PROSITE" id="PS50977"/>
    </source>
</evidence>
<protein>
    <submittedName>
        <fullName evidence="5">Zinc-binding dehydrogenase</fullName>
    </submittedName>
</protein>
<dbReference type="InterPro" id="IPR001647">
    <property type="entry name" value="HTH_TetR"/>
</dbReference>
<dbReference type="EMBL" id="JACBYE010000012">
    <property type="protein sequence ID" value="NYS93289.1"/>
    <property type="molecule type" value="Genomic_DNA"/>
</dbReference>
<dbReference type="SUPFAM" id="SSF46689">
    <property type="entry name" value="Homeodomain-like"/>
    <property type="match status" value="1"/>
</dbReference>
<dbReference type="InterPro" id="IPR051603">
    <property type="entry name" value="Zinc-ADH_QOR/CCCR"/>
</dbReference>
<dbReference type="Proteomes" id="UP000561011">
    <property type="component" value="Unassembled WGS sequence"/>
</dbReference>
<sequence>MRRGKPNDPGRRDRILQATLEVITADGVAGASYRGIAAHAGVPLGSMTYYFPSLESLVVSAFDSTRSHLEPRYAAPLREARTPGDIVDVLVEATVGATSPTLDDIRLYAEIRHYGIRNPDVAAVLQAVEDDSLAMLHGRLPKSTGLAVNALLWGWWSHRLAHPDEALDEVTVRRSFEGLLAVPALDPPSPRPPRRSRPMPDTMRAIRLTGPVDIDDLPITDVPVPEVRPGWVRLRVRAFGVNESEVTSRQGESGPDFSFPRVLGIEAVGVVDAVGAGVDLAPGQKVATMMGGLGRTIDGSYAEYTVVDAANVIPFDTALGWDVVGSLPEMLQTAHGVLITGLALQAGQSVLIHGATSTVGLTAVAVAHQLGATVFATTRNPARAELLTGVGADHVLVDDETLPEAIRAIAPDGLDAALELVGAPALPATLSVTRSGGTVCFVGALSGSWTIPDFDPFTIPTGVHLTSYAGEATDLPADALGRYLQAIEAGTLNIVIAGTFEGLEKVADAHRNLESRHQPGKYVVVLPTS</sequence>
<dbReference type="Gene3D" id="1.10.357.10">
    <property type="entry name" value="Tetracycline Repressor, domain 2"/>
    <property type="match status" value="1"/>
</dbReference>
<dbReference type="GO" id="GO:0003677">
    <property type="term" value="F:DNA binding"/>
    <property type="evidence" value="ECO:0007669"/>
    <property type="project" value="UniProtKB-UniRule"/>
</dbReference>
<dbReference type="InterPro" id="IPR013149">
    <property type="entry name" value="ADH-like_C"/>
</dbReference>
<dbReference type="RefSeq" id="WP_179912978.1">
    <property type="nucleotide sequence ID" value="NZ_JACBYE010000012.1"/>
</dbReference>
<comment type="caution">
    <text evidence="5">The sequence shown here is derived from an EMBL/GenBank/DDBJ whole genome shotgun (WGS) entry which is preliminary data.</text>
</comment>